<evidence type="ECO:0000313" key="3">
    <source>
        <dbReference type="Proteomes" id="UP000299102"/>
    </source>
</evidence>
<feature type="compositionally biased region" description="Polar residues" evidence="1">
    <location>
        <begin position="1"/>
        <end position="20"/>
    </location>
</feature>
<accession>A0A4C1XL07</accession>
<evidence type="ECO:0000256" key="1">
    <source>
        <dbReference type="SAM" id="MobiDB-lite"/>
    </source>
</evidence>
<evidence type="ECO:0000313" key="2">
    <source>
        <dbReference type="EMBL" id="GBP62967.1"/>
    </source>
</evidence>
<organism evidence="2 3">
    <name type="scientific">Eumeta variegata</name>
    <name type="common">Bagworm moth</name>
    <name type="synonym">Eumeta japonica</name>
    <dbReference type="NCBI Taxonomy" id="151549"/>
    <lineage>
        <taxon>Eukaryota</taxon>
        <taxon>Metazoa</taxon>
        <taxon>Ecdysozoa</taxon>
        <taxon>Arthropoda</taxon>
        <taxon>Hexapoda</taxon>
        <taxon>Insecta</taxon>
        <taxon>Pterygota</taxon>
        <taxon>Neoptera</taxon>
        <taxon>Endopterygota</taxon>
        <taxon>Lepidoptera</taxon>
        <taxon>Glossata</taxon>
        <taxon>Ditrysia</taxon>
        <taxon>Tineoidea</taxon>
        <taxon>Psychidae</taxon>
        <taxon>Oiketicinae</taxon>
        <taxon>Eumeta</taxon>
    </lineage>
</organism>
<name>A0A4C1XL07_EUMVA</name>
<proteinExistence type="predicted"/>
<keyword evidence="3" id="KW-1185">Reference proteome</keyword>
<dbReference type="AlphaFoldDB" id="A0A4C1XL07"/>
<gene>
    <name evidence="2" type="ORF">EVAR_95922_1</name>
</gene>
<comment type="caution">
    <text evidence="2">The sequence shown here is derived from an EMBL/GenBank/DDBJ whole genome shotgun (WGS) entry which is preliminary data.</text>
</comment>
<sequence>MSSFGDRSTGVKTYQENSPTMHRLGVEALEMEDNQKTTVGSVNPRLAESSNSGRTREVSERGGAAARREHVAMGKVMQ</sequence>
<protein>
    <submittedName>
        <fullName evidence="2">Uncharacterized protein</fullName>
    </submittedName>
</protein>
<dbReference type="EMBL" id="BGZK01000854">
    <property type="protein sequence ID" value="GBP62967.1"/>
    <property type="molecule type" value="Genomic_DNA"/>
</dbReference>
<dbReference type="Proteomes" id="UP000299102">
    <property type="component" value="Unassembled WGS sequence"/>
</dbReference>
<reference evidence="2 3" key="1">
    <citation type="journal article" date="2019" name="Commun. Biol.">
        <title>The bagworm genome reveals a unique fibroin gene that provides high tensile strength.</title>
        <authorList>
            <person name="Kono N."/>
            <person name="Nakamura H."/>
            <person name="Ohtoshi R."/>
            <person name="Tomita M."/>
            <person name="Numata K."/>
            <person name="Arakawa K."/>
        </authorList>
    </citation>
    <scope>NUCLEOTIDE SEQUENCE [LARGE SCALE GENOMIC DNA]</scope>
</reference>
<feature type="region of interest" description="Disordered" evidence="1">
    <location>
        <begin position="34"/>
        <end position="78"/>
    </location>
</feature>
<feature type="compositionally biased region" description="Basic and acidic residues" evidence="1">
    <location>
        <begin position="54"/>
        <end position="72"/>
    </location>
</feature>
<feature type="region of interest" description="Disordered" evidence="1">
    <location>
        <begin position="1"/>
        <end position="22"/>
    </location>
</feature>